<name>A3TVA7_PSEBH</name>
<dbReference type="eggNOG" id="ENOG502Z980">
    <property type="taxonomic scope" value="Bacteria"/>
</dbReference>
<comment type="caution">
    <text evidence="1">The sequence shown here is derived from an EMBL/GenBank/DDBJ whole genome shotgun (WGS) entry which is preliminary data.</text>
</comment>
<reference evidence="1 2" key="1">
    <citation type="journal article" date="2010" name="J. Bacteriol.">
        <title>Genome sequences of Oceanicola granulosus HTCC2516(T) and Oceanicola batsensis HTCC2597(TDelta).</title>
        <authorList>
            <person name="Thrash J.C."/>
            <person name="Cho J.C."/>
            <person name="Vergin K.L."/>
            <person name="Giovannoni S.J."/>
        </authorList>
    </citation>
    <scope>NUCLEOTIDE SEQUENCE [LARGE SCALE GENOMIC DNA]</scope>
    <source>
        <strain evidence="2">ATCC BAA-863 / DSM 15984 / KCTC 12145 / HTCC2597</strain>
    </source>
</reference>
<keyword evidence="2" id="KW-1185">Reference proteome</keyword>
<organism evidence="1 2">
    <name type="scientific">Pseudooceanicola batsensis (strain ATCC BAA-863 / DSM 15984 / KCTC 12145 / HTCC2597)</name>
    <name type="common">Oceanicola batsensis</name>
    <dbReference type="NCBI Taxonomy" id="252305"/>
    <lineage>
        <taxon>Bacteria</taxon>
        <taxon>Pseudomonadati</taxon>
        <taxon>Pseudomonadota</taxon>
        <taxon>Alphaproteobacteria</taxon>
        <taxon>Rhodobacterales</taxon>
        <taxon>Paracoccaceae</taxon>
        <taxon>Pseudooceanicola</taxon>
    </lineage>
</organism>
<evidence type="ECO:0000313" key="2">
    <source>
        <dbReference type="Proteomes" id="UP000004318"/>
    </source>
</evidence>
<dbReference type="Proteomes" id="UP000004318">
    <property type="component" value="Unassembled WGS sequence"/>
</dbReference>
<gene>
    <name evidence="1" type="ORF">OB2597_09924</name>
</gene>
<dbReference type="STRING" id="252305.OB2597_09924"/>
<protein>
    <submittedName>
        <fullName evidence="1">Uncharacterized protein</fullName>
    </submittedName>
</protein>
<dbReference type="AlphaFoldDB" id="A3TVA7"/>
<dbReference type="HOGENOM" id="CLU_470670_0_0_5"/>
<evidence type="ECO:0000313" key="1">
    <source>
        <dbReference type="EMBL" id="EAQ04453.1"/>
    </source>
</evidence>
<accession>A3TVA7</accession>
<sequence>MSEDRSHIGIIRPVAALGRGPHDVLRRILDVAGLAVDAVLEVDHEARLLALFLHELVNTGRAVAGRGAGVFGQVVQNGDVRVLEFEMRRLVLFVVRHREGDVGQPVEAELAVGLGVLDRGVILGDLGRFRIRLAMLERAQQGKAQGVGPHVEAADRQGCGEAVLGPERLDVAHLLEVLADGARPDLLLVVVQLVPRPPGLDRLVRRFGGGLARQHGVVVALDPRHVDHPDRTSKQGDARGDHLRHRLVPALRDRARAIGDPLAALEQLGHDRVVLEALEFHVGEDVGILVVQVDDEADQHLIVFEVIDERPAAGVGAERPAHGVGHRPLLVLGGVDLPDLLHAEAVFLRLLAIGEAVFLDHLLREGPAHAFAQEDVFAMQFHAGLIARAFGAVGVPAEFACDHALDGAVLAVDDFRTGHAGENLDAQFLGLFRHPAADVPHRDDVVAVVGHQRRHGEIGHPQTSRFAQDKEIVVLDRHVQRRALFLPVGYQGRQPAGVQYGTRQDMRPDLGPLFQHDDLEIGVELFQTDGGAQASGTGAHDDNVVFHRLALNFGHGVSSPPGGRLRNKVSQ</sequence>
<proteinExistence type="predicted"/>
<dbReference type="EMBL" id="AAMO01000002">
    <property type="protein sequence ID" value="EAQ04453.1"/>
    <property type="molecule type" value="Genomic_DNA"/>
</dbReference>